<dbReference type="EMBL" id="SKCS01000444">
    <property type="protein sequence ID" value="TNN06974.1"/>
    <property type="molecule type" value="Genomic_DNA"/>
</dbReference>
<comment type="similarity">
    <text evidence="1">Belongs to the universal ribosomal protein uL1 family.</text>
</comment>
<sequence>MQLCKVIRYSCAQIQPILISGSLRNLSTSSQLFKHNQRRYREAKETVNEKSKSRRDAARELMVKANRTKWEQEVAQLSILKGRVPTSDAYIISEFEPVKYSLSEAVELLREGAQPDMYDCMDNAVRVKLTLNMCTKKKTKFIQKFESHVVLPNLLNFMPKYRVLAICQDSDDPQVLLTAGALDAGGSKLIQRISQGQYHWAEYDTVVAHQSWESSVSKLRHILKERSPTVKNGRLGENVVELTVIHSNGTKLSSTSVDGIPEIGFLEIILGQLSWDINQLEENLRSYLRVY</sequence>
<dbReference type="Gene3D" id="3.40.50.790">
    <property type="match status" value="1"/>
</dbReference>
<dbReference type="GO" id="GO:1990904">
    <property type="term" value="C:ribonucleoprotein complex"/>
    <property type="evidence" value="ECO:0007669"/>
    <property type="project" value="UniProtKB-KW"/>
</dbReference>
<dbReference type="AlphaFoldDB" id="A0A4Z2CSB1"/>
<dbReference type="InterPro" id="IPR028364">
    <property type="entry name" value="Ribosomal_uL1/biogenesis"/>
</dbReference>
<evidence type="ECO:0000256" key="1">
    <source>
        <dbReference type="ARBA" id="ARBA00010531"/>
    </source>
</evidence>
<comment type="caution">
    <text evidence="4">The sequence shown here is derived from an EMBL/GenBank/DDBJ whole genome shotgun (WGS) entry which is preliminary data.</text>
</comment>
<keyword evidence="2 4" id="KW-0689">Ribosomal protein</keyword>
<dbReference type="GO" id="GO:0005840">
    <property type="term" value="C:ribosome"/>
    <property type="evidence" value="ECO:0007669"/>
    <property type="project" value="UniProtKB-KW"/>
</dbReference>
<evidence type="ECO:0000256" key="3">
    <source>
        <dbReference type="ARBA" id="ARBA00023274"/>
    </source>
</evidence>
<accession>A0A4Z2CSB1</accession>
<name>A0A4Z2CSB1_SCHJA</name>
<protein>
    <submittedName>
        <fullName evidence="4">50S ribosomal protein isoform 1</fullName>
    </submittedName>
</protein>
<organism evidence="4 5">
    <name type="scientific">Schistosoma japonicum</name>
    <name type="common">Blood fluke</name>
    <dbReference type="NCBI Taxonomy" id="6182"/>
    <lineage>
        <taxon>Eukaryota</taxon>
        <taxon>Metazoa</taxon>
        <taxon>Spiralia</taxon>
        <taxon>Lophotrochozoa</taxon>
        <taxon>Platyhelminthes</taxon>
        <taxon>Trematoda</taxon>
        <taxon>Digenea</taxon>
        <taxon>Strigeidida</taxon>
        <taxon>Schistosomatoidea</taxon>
        <taxon>Schistosomatidae</taxon>
        <taxon>Schistosoma</taxon>
    </lineage>
</organism>
<reference evidence="4 5" key="1">
    <citation type="submission" date="2019-03" db="EMBL/GenBank/DDBJ databases">
        <title>An improved genome assembly of the fluke Schistosoma japonicum.</title>
        <authorList>
            <person name="Hu W."/>
            <person name="Luo F."/>
            <person name="Yin M."/>
            <person name="Mo X."/>
            <person name="Sun C."/>
            <person name="Wu Q."/>
            <person name="Zhu B."/>
            <person name="Xiang M."/>
            <person name="Wang J."/>
            <person name="Wang Y."/>
            <person name="Zhang T."/>
            <person name="Xu B."/>
            <person name="Zheng H."/>
            <person name="Feng Z."/>
        </authorList>
    </citation>
    <scope>NUCLEOTIDE SEQUENCE [LARGE SCALE GENOMIC DNA]</scope>
    <source>
        <strain evidence="4">HuSjv2</strain>
        <tissue evidence="4">Worms</tissue>
    </source>
</reference>
<dbReference type="OrthoDB" id="1747252at2759"/>
<evidence type="ECO:0000256" key="2">
    <source>
        <dbReference type="ARBA" id="ARBA00022980"/>
    </source>
</evidence>
<evidence type="ECO:0000313" key="4">
    <source>
        <dbReference type="EMBL" id="TNN06974.1"/>
    </source>
</evidence>
<proteinExistence type="inferred from homology"/>
<dbReference type="STRING" id="6182.A0A4Z2CSB1"/>
<dbReference type="InterPro" id="IPR023674">
    <property type="entry name" value="Ribosomal_uL1-like"/>
</dbReference>
<dbReference type="InterPro" id="IPR016095">
    <property type="entry name" value="Ribosomal_uL1_3-a/b-sand"/>
</dbReference>
<keyword evidence="3" id="KW-0687">Ribonucleoprotein</keyword>
<evidence type="ECO:0000313" key="5">
    <source>
        <dbReference type="Proteomes" id="UP000311919"/>
    </source>
</evidence>
<keyword evidence="5" id="KW-1185">Reference proteome</keyword>
<dbReference type="PANTHER" id="PTHR36427">
    <property type="entry name" value="54S RIBOSOMAL PROTEIN L1, MITOCHONDRIAL"/>
    <property type="match status" value="1"/>
</dbReference>
<gene>
    <name evidence="4" type="ORF">EWB00_008064</name>
</gene>
<dbReference type="Pfam" id="PF00687">
    <property type="entry name" value="Ribosomal_L1"/>
    <property type="match status" value="1"/>
</dbReference>
<dbReference type="SUPFAM" id="SSF56808">
    <property type="entry name" value="Ribosomal protein L1"/>
    <property type="match status" value="1"/>
</dbReference>
<dbReference type="Proteomes" id="UP000311919">
    <property type="component" value="Unassembled WGS sequence"/>
</dbReference>
<dbReference type="Gene3D" id="3.30.190.20">
    <property type="match status" value="1"/>
</dbReference>
<dbReference type="PANTHER" id="PTHR36427:SF3">
    <property type="entry name" value="LARGE RIBOSOMAL SUBUNIT PROTEIN UL1M"/>
    <property type="match status" value="1"/>
</dbReference>